<dbReference type="Proteomes" id="UP000178935">
    <property type="component" value="Unassembled WGS sequence"/>
</dbReference>
<dbReference type="EMBL" id="MHPU01000039">
    <property type="protein sequence ID" value="OGZ87703.1"/>
    <property type="molecule type" value="Genomic_DNA"/>
</dbReference>
<protein>
    <submittedName>
        <fullName evidence="1">Uncharacterized protein</fullName>
    </submittedName>
</protein>
<sequence>MRKNKNSKQCSFIKPNGKLCGAWAMENSEFCFTHNPETKDLRKEAVIKGGKGNKKETHSLDLIRVENSKDVVDLIVKTVNELRTGLIDVRVANCTFYGSGQLIKALETSDLEKRLEEIEKILEEKK</sequence>
<proteinExistence type="predicted"/>
<organism evidence="1 2">
    <name type="scientific">Candidatus Staskawiczbacteria bacterium RIFOXYD1_FULL_32_13</name>
    <dbReference type="NCBI Taxonomy" id="1802234"/>
    <lineage>
        <taxon>Bacteria</taxon>
        <taxon>Candidatus Staskawicziibacteriota</taxon>
    </lineage>
</organism>
<name>A0A1G2JL67_9BACT</name>
<dbReference type="AlphaFoldDB" id="A0A1G2JL67"/>
<accession>A0A1G2JL67</accession>
<gene>
    <name evidence="1" type="ORF">A2561_03355</name>
</gene>
<evidence type="ECO:0000313" key="2">
    <source>
        <dbReference type="Proteomes" id="UP000178935"/>
    </source>
</evidence>
<comment type="caution">
    <text evidence="1">The sequence shown here is derived from an EMBL/GenBank/DDBJ whole genome shotgun (WGS) entry which is preliminary data.</text>
</comment>
<evidence type="ECO:0000313" key="1">
    <source>
        <dbReference type="EMBL" id="OGZ87703.1"/>
    </source>
</evidence>
<reference evidence="1 2" key="1">
    <citation type="journal article" date="2016" name="Nat. Commun.">
        <title>Thousands of microbial genomes shed light on interconnected biogeochemical processes in an aquifer system.</title>
        <authorList>
            <person name="Anantharaman K."/>
            <person name="Brown C.T."/>
            <person name="Hug L.A."/>
            <person name="Sharon I."/>
            <person name="Castelle C.J."/>
            <person name="Probst A.J."/>
            <person name="Thomas B.C."/>
            <person name="Singh A."/>
            <person name="Wilkins M.J."/>
            <person name="Karaoz U."/>
            <person name="Brodie E.L."/>
            <person name="Williams K.H."/>
            <person name="Hubbard S.S."/>
            <person name="Banfield J.F."/>
        </authorList>
    </citation>
    <scope>NUCLEOTIDE SEQUENCE [LARGE SCALE GENOMIC DNA]</scope>
</reference>